<feature type="chain" id="PRO_5015512956" evidence="2">
    <location>
        <begin position="25"/>
        <end position="137"/>
    </location>
</feature>
<evidence type="ECO:0000256" key="1">
    <source>
        <dbReference type="SAM" id="Phobius"/>
    </source>
</evidence>
<dbReference type="Proteomes" id="UP000245609">
    <property type="component" value="Unassembled WGS sequence"/>
</dbReference>
<feature type="signal peptide" evidence="2">
    <location>
        <begin position="1"/>
        <end position="24"/>
    </location>
</feature>
<name>A0A2T9ZHJ0_9FUNG</name>
<protein>
    <submittedName>
        <fullName evidence="3">Uncharacterized protein</fullName>
    </submittedName>
</protein>
<reference evidence="3 4" key="1">
    <citation type="journal article" date="2018" name="MBio">
        <title>Comparative Genomics Reveals the Core Gene Toolbox for the Fungus-Insect Symbiosis.</title>
        <authorList>
            <person name="Wang Y."/>
            <person name="Stata M."/>
            <person name="Wang W."/>
            <person name="Stajich J.E."/>
            <person name="White M.M."/>
            <person name="Moncalvo J.M."/>
        </authorList>
    </citation>
    <scope>NUCLEOTIDE SEQUENCE [LARGE SCALE GENOMIC DNA]</scope>
    <source>
        <strain evidence="3 4">SC-DP-2</strain>
    </source>
</reference>
<keyword evidence="4" id="KW-1185">Reference proteome</keyword>
<feature type="transmembrane region" description="Helical" evidence="1">
    <location>
        <begin position="119"/>
        <end position="136"/>
    </location>
</feature>
<evidence type="ECO:0000256" key="2">
    <source>
        <dbReference type="SAM" id="SignalP"/>
    </source>
</evidence>
<keyword evidence="1" id="KW-0812">Transmembrane</keyword>
<sequence length="137" mass="15342">MKKKSIILLFTLFFLTVVLQGVSGILNKNSSVSEYVSRTDSGARTEKDSEAQDSYIEAYKCNTFIRNGNSTLYSKKACLRLLKEIQNAIDGDQIKDRKASISNAATVQKAACEPTNRNISLYCFLVLINTLVYFFGF</sequence>
<evidence type="ECO:0000313" key="3">
    <source>
        <dbReference type="EMBL" id="PVV04055.1"/>
    </source>
</evidence>
<proteinExistence type="predicted"/>
<dbReference type="EMBL" id="MBFS01000166">
    <property type="protein sequence ID" value="PVV04055.1"/>
    <property type="molecule type" value="Genomic_DNA"/>
</dbReference>
<accession>A0A2T9ZHJ0</accession>
<keyword evidence="1" id="KW-0472">Membrane</keyword>
<keyword evidence="1" id="KW-1133">Transmembrane helix</keyword>
<gene>
    <name evidence="3" type="ORF">BB560_001459</name>
</gene>
<evidence type="ECO:0000313" key="4">
    <source>
        <dbReference type="Proteomes" id="UP000245609"/>
    </source>
</evidence>
<comment type="caution">
    <text evidence="3">The sequence shown here is derived from an EMBL/GenBank/DDBJ whole genome shotgun (WGS) entry which is preliminary data.</text>
</comment>
<organism evidence="3 4">
    <name type="scientific">Smittium megazygosporum</name>
    <dbReference type="NCBI Taxonomy" id="133381"/>
    <lineage>
        <taxon>Eukaryota</taxon>
        <taxon>Fungi</taxon>
        <taxon>Fungi incertae sedis</taxon>
        <taxon>Zoopagomycota</taxon>
        <taxon>Kickxellomycotina</taxon>
        <taxon>Harpellomycetes</taxon>
        <taxon>Harpellales</taxon>
        <taxon>Legeriomycetaceae</taxon>
        <taxon>Smittium</taxon>
    </lineage>
</organism>
<dbReference type="AlphaFoldDB" id="A0A2T9ZHJ0"/>
<keyword evidence="2" id="KW-0732">Signal</keyword>